<dbReference type="Proteomes" id="UP000635565">
    <property type="component" value="Unassembled WGS sequence"/>
</dbReference>
<evidence type="ECO:0000313" key="2">
    <source>
        <dbReference type="Proteomes" id="UP000635565"/>
    </source>
</evidence>
<name>A0ABQ3VCV2_9CHLR</name>
<proteinExistence type="predicted"/>
<gene>
    <name evidence="1" type="ORF">KSZ_12290</name>
</gene>
<protein>
    <submittedName>
        <fullName evidence="1">Uncharacterized protein</fullName>
    </submittedName>
</protein>
<sequence>MLHLAQTVWPRFGGDQTNCALSPISGPHTTPIWRKISLPVHHSVRSPDRETISGVIVAPDGTLRICHAGMLSAVTFNGTILWQLDLGDVMPEDERFVYSLPTALQTGETLLVLPDALLIVDRLGNIQGKVNKLPTLNREQIAAVGSTDGFSAFVRSDGTQIGEYNHSATFAEYIDGGWIALSKQRLARLTTEGKEVWGCEISRTTNLIFVEQPLVDRDGFIFVRHQEGYLCCDAYGHVAFNVQLSAPPQGLMSIIAPGVTAYVMESELFIGQS</sequence>
<dbReference type="EMBL" id="BNJJ01000003">
    <property type="protein sequence ID" value="GHO83223.1"/>
    <property type="molecule type" value="Genomic_DNA"/>
</dbReference>
<dbReference type="RefSeq" id="WP_201360904.1">
    <property type="nucleotide sequence ID" value="NZ_BNJJ01000003.1"/>
</dbReference>
<reference evidence="1 2" key="1">
    <citation type="journal article" date="2021" name="Int. J. Syst. Evol. Microbiol.">
        <title>Reticulibacter mediterranei gen. nov., sp. nov., within the new family Reticulibacteraceae fam. nov., and Ktedonospora formicarum gen. nov., sp. nov., Ktedonobacter robiniae sp. nov., Dictyobacter formicarum sp. nov. and Dictyobacter arantiisoli sp. nov., belonging to the class Ktedonobacteria.</title>
        <authorList>
            <person name="Yabe S."/>
            <person name="Zheng Y."/>
            <person name="Wang C.M."/>
            <person name="Sakai Y."/>
            <person name="Abe K."/>
            <person name="Yokota A."/>
            <person name="Donadio S."/>
            <person name="Cavaletti L."/>
            <person name="Monciardini P."/>
        </authorList>
    </citation>
    <scope>NUCLEOTIDE SEQUENCE [LARGE SCALE GENOMIC DNA]</scope>
    <source>
        <strain evidence="1 2">SOSP1-9</strain>
    </source>
</reference>
<comment type="caution">
    <text evidence="1">The sequence shown here is derived from an EMBL/GenBank/DDBJ whole genome shotgun (WGS) entry which is preliminary data.</text>
</comment>
<organism evidence="1 2">
    <name type="scientific">Dictyobacter formicarum</name>
    <dbReference type="NCBI Taxonomy" id="2778368"/>
    <lineage>
        <taxon>Bacteria</taxon>
        <taxon>Bacillati</taxon>
        <taxon>Chloroflexota</taxon>
        <taxon>Ktedonobacteria</taxon>
        <taxon>Ktedonobacterales</taxon>
        <taxon>Dictyobacteraceae</taxon>
        <taxon>Dictyobacter</taxon>
    </lineage>
</organism>
<evidence type="ECO:0000313" key="1">
    <source>
        <dbReference type="EMBL" id="GHO83223.1"/>
    </source>
</evidence>
<keyword evidence="2" id="KW-1185">Reference proteome</keyword>
<accession>A0ABQ3VCV2</accession>